<evidence type="ECO:0000256" key="1">
    <source>
        <dbReference type="SAM" id="MobiDB-lite"/>
    </source>
</evidence>
<evidence type="ECO:0000313" key="3">
    <source>
        <dbReference type="Proteomes" id="UP000735302"/>
    </source>
</evidence>
<dbReference type="AlphaFoldDB" id="A0AAV4BDB3"/>
<dbReference type="EMBL" id="BLXT01004716">
    <property type="protein sequence ID" value="GFO16794.1"/>
    <property type="molecule type" value="Genomic_DNA"/>
</dbReference>
<name>A0AAV4BDB3_9GAST</name>
<keyword evidence="3" id="KW-1185">Reference proteome</keyword>
<reference evidence="2 3" key="1">
    <citation type="journal article" date="2021" name="Elife">
        <title>Chloroplast acquisition without the gene transfer in kleptoplastic sea slugs, Plakobranchus ocellatus.</title>
        <authorList>
            <person name="Maeda T."/>
            <person name="Takahashi S."/>
            <person name="Yoshida T."/>
            <person name="Shimamura S."/>
            <person name="Takaki Y."/>
            <person name="Nagai Y."/>
            <person name="Toyoda A."/>
            <person name="Suzuki Y."/>
            <person name="Arimoto A."/>
            <person name="Ishii H."/>
            <person name="Satoh N."/>
            <person name="Nishiyama T."/>
            <person name="Hasebe M."/>
            <person name="Maruyama T."/>
            <person name="Minagawa J."/>
            <person name="Obokata J."/>
            <person name="Shigenobu S."/>
        </authorList>
    </citation>
    <scope>NUCLEOTIDE SEQUENCE [LARGE SCALE GENOMIC DNA]</scope>
</reference>
<protein>
    <submittedName>
        <fullName evidence="2">Uncharacterized protein</fullName>
    </submittedName>
</protein>
<comment type="caution">
    <text evidence="2">The sequence shown here is derived from an EMBL/GenBank/DDBJ whole genome shotgun (WGS) entry which is preliminary data.</text>
</comment>
<gene>
    <name evidence="2" type="ORF">PoB_004329900</name>
</gene>
<accession>A0AAV4BDB3</accession>
<dbReference type="Proteomes" id="UP000735302">
    <property type="component" value="Unassembled WGS sequence"/>
</dbReference>
<proteinExistence type="predicted"/>
<feature type="region of interest" description="Disordered" evidence="1">
    <location>
        <begin position="69"/>
        <end position="88"/>
    </location>
</feature>
<evidence type="ECO:0000313" key="2">
    <source>
        <dbReference type="EMBL" id="GFO16794.1"/>
    </source>
</evidence>
<organism evidence="2 3">
    <name type="scientific">Plakobranchus ocellatus</name>
    <dbReference type="NCBI Taxonomy" id="259542"/>
    <lineage>
        <taxon>Eukaryota</taxon>
        <taxon>Metazoa</taxon>
        <taxon>Spiralia</taxon>
        <taxon>Lophotrochozoa</taxon>
        <taxon>Mollusca</taxon>
        <taxon>Gastropoda</taxon>
        <taxon>Heterobranchia</taxon>
        <taxon>Euthyneura</taxon>
        <taxon>Panpulmonata</taxon>
        <taxon>Sacoglossa</taxon>
        <taxon>Placobranchoidea</taxon>
        <taxon>Plakobranchidae</taxon>
        <taxon>Plakobranchus</taxon>
    </lineage>
</organism>
<sequence length="88" mass="10347">MNICMAFSKQKQLKSNSSILVERRKRTGVNIAKTRKFPRRGMDRSQTCDDELSGTTEEKKWLENSRLRFDFDKSSQKSPPLHKNSRQK</sequence>